<comment type="caution">
    <text evidence="1">The sequence shown here is derived from an EMBL/GenBank/DDBJ whole genome shotgun (WGS) entry which is preliminary data.</text>
</comment>
<evidence type="ECO:0000313" key="2">
    <source>
        <dbReference type="Proteomes" id="UP001190700"/>
    </source>
</evidence>
<dbReference type="AlphaFoldDB" id="A0AAE0BDF3"/>
<organism evidence="1 2">
    <name type="scientific">Cymbomonas tetramitiformis</name>
    <dbReference type="NCBI Taxonomy" id="36881"/>
    <lineage>
        <taxon>Eukaryota</taxon>
        <taxon>Viridiplantae</taxon>
        <taxon>Chlorophyta</taxon>
        <taxon>Pyramimonadophyceae</taxon>
        <taxon>Pyramimonadales</taxon>
        <taxon>Pyramimonadaceae</taxon>
        <taxon>Cymbomonas</taxon>
    </lineage>
</organism>
<reference evidence="1 2" key="1">
    <citation type="journal article" date="2015" name="Genome Biol. Evol.">
        <title>Comparative Genomics of a Bacterivorous Green Alga Reveals Evolutionary Causalities and Consequences of Phago-Mixotrophic Mode of Nutrition.</title>
        <authorList>
            <person name="Burns J.A."/>
            <person name="Paasch A."/>
            <person name="Narechania A."/>
            <person name="Kim E."/>
        </authorList>
    </citation>
    <scope>NUCLEOTIDE SEQUENCE [LARGE SCALE GENOMIC DNA]</scope>
    <source>
        <strain evidence="1 2">PLY_AMNH</strain>
    </source>
</reference>
<evidence type="ECO:0000313" key="1">
    <source>
        <dbReference type="EMBL" id="KAK3234538.1"/>
    </source>
</evidence>
<protein>
    <submittedName>
        <fullName evidence="1">Uncharacterized protein</fullName>
    </submittedName>
</protein>
<dbReference type="EMBL" id="LGRX02035483">
    <property type="protein sequence ID" value="KAK3234538.1"/>
    <property type="molecule type" value="Genomic_DNA"/>
</dbReference>
<name>A0AAE0BDF3_9CHLO</name>
<dbReference type="Proteomes" id="UP001190700">
    <property type="component" value="Unassembled WGS sequence"/>
</dbReference>
<gene>
    <name evidence="1" type="ORF">CYMTET_55089</name>
</gene>
<keyword evidence="2" id="KW-1185">Reference proteome</keyword>
<proteinExistence type="predicted"/>
<accession>A0AAE0BDF3</accession>
<sequence length="229" mass="25852">MSLFTINAYAHPENESASPAFVIKQKMNLLLDALKKCRNVLKENEDYTDLWLDNIFKSDLNQKTIDIVVPRWLKPLKKLRENAVLNKLTEVERKELYRGLFNFPNEVLGIPKLRTSSTTPELNMPLLGSTIIDDLVNIMMGKDELTSAYTELVANKDVGKNAALIYICAVSLGAIYCNKQMPISRTKRKKRHVGIVWATDEMKKIKDGLDGVFTSVDTLGGMLEKLFSG</sequence>